<organism evidence="2 3">
    <name type="scientific">Anopheles culicifacies</name>
    <dbReference type="NCBI Taxonomy" id="139723"/>
    <lineage>
        <taxon>Eukaryota</taxon>
        <taxon>Metazoa</taxon>
        <taxon>Ecdysozoa</taxon>
        <taxon>Arthropoda</taxon>
        <taxon>Hexapoda</taxon>
        <taxon>Insecta</taxon>
        <taxon>Pterygota</taxon>
        <taxon>Neoptera</taxon>
        <taxon>Endopterygota</taxon>
        <taxon>Diptera</taxon>
        <taxon>Nematocera</taxon>
        <taxon>Culicoidea</taxon>
        <taxon>Culicidae</taxon>
        <taxon>Anophelinae</taxon>
        <taxon>Anopheles</taxon>
        <taxon>culicifacies species complex</taxon>
    </lineage>
</organism>
<evidence type="ECO:0000313" key="2">
    <source>
        <dbReference type="EnsemblMetazoa" id="ACUA010615-PA"/>
    </source>
</evidence>
<proteinExistence type="predicted"/>
<protein>
    <recommendedName>
        <fullName evidence="1">SCP2 domain-containing protein</fullName>
    </recommendedName>
</protein>
<dbReference type="STRING" id="139723.A0A182M6E4"/>
<reference evidence="2" key="2">
    <citation type="submission" date="2020-05" db="UniProtKB">
        <authorList>
            <consortium name="EnsemblMetazoa"/>
        </authorList>
    </citation>
    <scope>IDENTIFICATION</scope>
    <source>
        <strain evidence="2">A-37</strain>
    </source>
</reference>
<dbReference type="EMBL" id="AXCM01002422">
    <property type="status" value="NOT_ANNOTATED_CDS"/>
    <property type="molecule type" value="Genomic_DNA"/>
</dbReference>
<sequence length="247" mass="27618">MVPSLTVLLNTGSGFDVKLEHSQHLPGSVRIDGSDTSLHLLDNRFQRHYDRRSTDVSALLRVQAHTNRLDRENRLMSLRLDRINQGLEQVLIASHGHFALGNGILYRDLLRTDGDEVLILQVDHHIGRTGLTVRHLQGLQIDNYKKYGPHEVLDMFMEDLDELLTNLVHAISSLNVELEHTENLAWSVRALKVSDGKASSPDVVINLKDEDFIAIGTKQIPVKDAVAQGKVSMTGDQNLFQALVDAI</sequence>
<dbReference type="EnsemblMetazoa" id="ACUA010615-RA">
    <property type="protein sequence ID" value="ACUA010615-PA"/>
    <property type="gene ID" value="ACUA010615"/>
</dbReference>
<dbReference type="Pfam" id="PF02036">
    <property type="entry name" value="SCP2"/>
    <property type="match status" value="1"/>
</dbReference>
<dbReference type="Gene3D" id="3.30.1050.10">
    <property type="entry name" value="SCP2 sterol-binding domain"/>
    <property type="match status" value="1"/>
</dbReference>
<dbReference type="Proteomes" id="UP000075883">
    <property type="component" value="Unassembled WGS sequence"/>
</dbReference>
<dbReference type="EMBL" id="AXCM01002421">
    <property type="status" value="NOT_ANNOTATED_CDS"/>
    <property type="molecule type" value="Genomic_DNA"/>
</dbReference>
<reference evidence="3" key="1">
    <citation type="submission" date="2013-09" db="EMBL/GenBank/DDBJ databases">
        <title>The Genome Sequence of Anopheles culicifacies species A.</title>
        <authorList>
            <consortium name="The Broad Institute Genomics Platform"/>
            <person name="Neafsey D.E."/>
            <person name="Besansky N."/>
            <person name="Howell P."/>
            <person name="Walton C."/>
            <person name="Young S.K."/>
            <person name="Zeng Q."/>
            <person name="Gargeya S."/>
            <person name="Fitzgerald M."/>
            <person name="Haas B."/>
            <person name="Abouelleil A."/>
            <person name="Allen A.W."/>
            <person name="Alvarado L."/>
            <person name="Arachchi H.M."/>
            <person name="Berlin A.M."/>
            <person name="Chapman S.B."/>
            <person name="Gainer-Dewar J."/>
            <person name="Goldberg J."/>
            <person name="Griggs A."/>
            <person name="Gujja S."/>
            <person name="Hansen M."/>
            <person name="Howarth C."/>
            <person name="Imamovic A."/>
            <person name="Ireland A."/>
            <person name="Larimer J."/>
            <person name="McCowan C."/>
            <person name="Murphy C."/>
            <person name="Pearson M."/>
            <person name="Poon T.W."/>
            <person name="Priest M."/>
            <person name="Roberts A."/>
            <person name="Saif S."/>
            <person name="Shea T."/>
            <person name="Sisk P."/>
            <person name="Sykes S."/>
            <person name="Wortman J."/>
            <person name="Nusbaum C."/>
            <person name="Birren B."/>
        </authorList>
    </citation>
    <scope>NUCLEOTIDE SEQUENCE [LARGE SCALE GENOMIC DNA]</scope>
    <source>
        <strain evidence="3">A-37</strain>
    </source>
</reference>
<dbReference type="AlphaFoldDB" id="A0A182M6E4"/>
<evidence type="ECO:0000259" key="1">
    <source>
        <dbReference type="Pfam" id="PF02036"/>
    </source>
</evidence>
<dbReference type="SUPFAM" id="SSF55718">
    <property type="entry name" value="SCP-like"/>
    <property type="match status" value="1"/>
</dbReference>
<feature type="domain" description="SCP2" evidence="1">
    <location>
        <begin position="183"/>
        <end position="244"/>
    </location>
</feature>
<keyword evidence="3" id="KW-1185">Reference proteome</keyword>
<name>A0A182M6E4_9DIPT</name>
<accession>A0A182M6E4</accession>
<dbReference type="InterPro" id="IPR036527">
    <property type="entry name" value="SCP2_sterol-bd_dom_sf"/>
</dbReference>
<dbReference type="VEuPathDB" id="VectorBase:ACUA010615"/>
<dbReference type="InterPro" id="IPR003033">
    <property type="entry name" value="SCP2_sterol-bd_dom"/>
</dbReference>
<evidence type="ECO:0000313" key="3">
    <source>
        <dbReference type="Proteomes" id="UP000075883"/>
    </source>
</evidence>